<accession>A0ACC6V2U0</accession>
<gene>
    <name evidence="1" type="ORF">TU35_008570</name>
</gene>
<dbReference type="Proteomes" id="UP000033636">
    <property type="component" value="Unassembled WGS sequence"/>
</dbReference>
<comment type="caution">
    <text evidence="1">The sequence shown here is derived from an EMBL/GenBank/DDBJ whole genome shotgun (WGS) entry which is preliminary data.</text>
</comment>
<name>A0ACC6V2U0_9CREN</name>
<evidence type="ECO:0000313" key="2">
    <source>
        <dbReference type="Proteomes" id="UP000033636"/>
    </source>
</evidence>
<evidence type="ECO:0000313" key="1">
    <source>
        <dbReference type="EMBL" id="MFB6491268.1"/>
    </source>
</evidence>
<organism evidence="1 2">
    <name type="scientific">Thermoproteus sp. AZ2</name>
    <dbReference type="NCBI Taxonomy" id="1609232"/>
    <lineage>
        <taxon>Archaea</taxon>
        <taxon>Thermoproteota</taxon>
        <taxon>Thermoprotei</taxon>
        <taxon>Thermoproteales</taxon>
        <taxon>Thermoproteaceae</taxon>
        <taxon>Thermoproteus</taxon>
    </lineage>
</organism>
<sequence length="120" mass="14053">MFLLYAMEEFSQEELQEILKEVYELKKGLDALNKSLGELSKRLEERQQAQQPQPSIDLESLLSRLREASDRLEAAMAKFLEELAYQRGLLLEELEKRDSLCQALLERVAVLQEELEKIRK</sequence>
<dbReference type="EMBL" id="JZWT02000026">
    <property type="protein sequence ID" value="MFB6491268.1"/>
    <property type="molecule type" value="Genomic_DNA"/>
</dbReference>
<proteinExistence type="predicted"/>
<reference evidence="1" key="1">
    <citation type="submission" date="2024-07" db="EMBL/GenBank/DDBJ databases">
        <title>Metagenome and Metagenome-Assembled Genomes of Archaea from a hot spring from the geothermal field of Los Azufres, Mexico.</title>
        <authorList>
            <person name="Marin-Paredes R."/>
            <person name="Martinez-Romero E."/>
            <person name="Servin-Garciduenas L.E."/>
        </authorList>
    </citation>
    <scope>NUCLEOTIDE SEQUENCE</scope>
</reference>
<protein>
    <submittedName>
        <fullName evidence="1">Uncharacterized protein</fullName>
    </submittedName>
</protein>